<evidence type="ECO:0000313" key="5">
    <source>
        <dbReference type="Proteomes" id="UP000265354"/>
    </source>
</evidence>
<evidence type="ECO:0000259" key="1">
    <source>
        <dbReference type="Pfam" id="PF04486"/>
    </source>
</evidence>
<evidence type="ECO:0000313" key="2">
    <source>
        <dbReference type="EMBL" id="AWK08772.1"/>
    </source>
</evidence>
<reference evidence="2 4" key="1">
    <citation type="submission" date="2018-05" db="EMBL/GenBank/DDBJ databases">
        <title>Complete genome sequence of the Type Strain of Streptomyces spongiicola HNM0071, the producer of staurosporine.</title>
        <authorList>
            <person name="Zhou S."/>
            <person name="Huang X."/>
        </authorList>
    </citation>
    <scope>NUCLEOTIDE SEQUENCE [LARGE SCALE GENOMIC DNA]</scope>
    <source>
        <strain evidence="2 4">HNM0071</strain>
    </source>
</reference>
<organism evidence="3 5">
    <name type="scientific">Streptomyces spongiicola</name>
    <dbReference type="NCBI Taxonomy" id="1690221"/>
    <lineage>
        <taxon>Bacteria</taxon>
        <taxon>Bacillati</taxon>
        <taxon>Actinomycetota</taxon>
        <taxon>Actinomycetes</taxon>
        <taxon>Kitasatosporales</taxon>
        <taxon>Streptomycetaceae</taxon>
        <taxon>Streptomyces</taxon>
    </lineage>
</organism>
<reference evidence="3 5" key="2">
    <citation type="submission" date="2018-07" db="EMBL/GenBank/DDBJ databases">
        <title>Whole Genome Shotgun Sequence of Streptomyces spongiicola strain 531S.</title>
        <authorList>
            <person name="Dohra H."/>
            <person name="Kodani S."/>
        </authorList>
    </citation>
    <scope>NUCLEOTIDE SEQUENCE [LARGE SCALE GENOMIC DNA]</scope>
    <source>
        <strain evidence="3 5">531S</strain>
    </source>
</reference>
<feature type="domain" description="SchA/CurD-like" evidence="1">
    <location>
        <begin position="1"/>
        <end position="121"/>
    </location>
</feature>
<dbReference type="Pfam" id="PF04486">
    <property type="entry name" value="SchA_CurD"/>
    <property type="match status" value="2"/>
</dbReference>
<dbReference type="RefSeq" id="WP_109293758.1">
    <property type="nucleotide sequence ID" value="NZ_BGZL01000003.1"/>
</dbReference>
<dbReference type="OrthoDB" id="3853500at2"/>
<dbReference type="Proteomes" id="UP000245051">
    <property type="component" value="Chromosome"/>
</dbReference>
<proteinExistence type="predicted"/>
<dbReference type="AlphaFoldDB" id="A0A2S1YXM5"/>
<sequence>MPLDAITYRVRPGHEDELTEVFSPHNFTRVDSPVIRDEAGETVGMLLGTGLFVQGDTLVRVIHHDGVSAARVARHMSVQKGVHEAERAILPYLAEPRDTETPEGFRRHFHRSLMTVLEQHSPDERPAAGTVALRLPLRPGAGAELAQARATANRKASLLLSDDHATIVRTALFLHVDALVRVIQYDGHPYDVVGYLTDRCFGQDADAWLEPYLENSRRPVHPDAYLTLVHEQAMLSIAHMSVLGVD</sequence>
<dbReference type="EMBL" id="BGZL01000003">
    <property type="protein sequence ID" value="GBP99901.1"/>
    <property type="molecule type" value="Genomic_DNA"/>
</dbReference>
<name>A0A2S1YXM5_9ACTN</name>
<dbReference type="EMBL" id="CP029254">
    <property type="protein sequence ID" value="AWK08772.1"/>
    <property type="molecule type" value="Genomic_DNA"/>
</dbReference>
<dbReference type="InterPro" id="IPR007575">
    <property type="entry name" value="SchA_CurD-like"/>
</dbReference>
<evidence type="ECO:0000313" key="4">
    <source>
        <dbReference type="Proteomes" id="UP000245051"/>
    </source>
</evidence>
<dbReference type="Proteomes" id="UP000265354">
    <property type="component" value="Unassembled WGS sequence"/>
</dbReference>
<keyword evidence="4" id="KW-1185">Reference proteome</keyword>
<dbReference type="KEGG" id="sspo:DDQ41_07380"/>
<protein>
    <submittedName>
        <fullName evidence="3">SchA/CurD-like protein</fullName>
    </submittedName>
</protein>
<feature type="domain" description="SchA/CurD-like" evidence="1">
    <location>
        <begin position="132"/>
        <end position="242"/>
    </location>
</feature>
<evidence type="ECO:0000313" key="3">
    <source>
        <dbReference type="EMBL" id="GBP99901.1"/>
    </source>
</evidence>
<gene>
    <name evidence="2" type="ORF">DDQ41_07380</name>
    <name evidence="3" type="ORF">SSP531S_13040</name>
</gene>
<accession>A0A2S1YXM5</accession>